<organism evidence="13 14">
    <name type="scientific">Teladorsagia circumcincta</name>
    <name type="common">Brown stomach worm</name>
    <name type="synonym">Ostertagia circumcincta</name>
    <dbReference type="NCBI Taxonomy" id="45464"/>
    <lineage>
        <taxon>Eukaryota</taxon>
        <taxon>Metazoa</taxon>
        <taxon>Ecdysozoa</taxon>
        <taxon>Nematoda</taxon>
        <taxon>Chromadorea</taxon>
        <taxon>Rhabditida</taxon>
        <taxon>Rhabditina</taxon>
        <taxon>Rhabditomorpha</taxon>
        <taxon>Strongyloidea</taxon>
        <taxon>Trichostrongylidae</taxon>
        <taxon>Teladorsagia</taxon>
    </lineage>
</organism>
<comment type="subcellular location">
    <subcellularLocation>
        <location evidence="1">Cytoplasm</location>
        <location evidence="1">Cytoskeleton</location>
    </subcellularLocation>
</comment>
<evidence type="ECO:0000256" key="11">
    <source>
        <dbReference type="SAM" id="Coils"/>
    </source>
</evidence>
<dbReference type="PANTHER" id="PTHR47117:SF10">
    <property type="entry name" value="KINESIN-LIKE PROTEIN KIF1B"/>
    <property type="match status" value="1"/>
</dbReference>
<dbReference type="InterPro" id="IPR000253">
    <property type="entry name" value="FHA_dom"/>
</dbReference>
<dbReference type="Pfam" id="PF00498">
    <property type="entry name" value="FHA"/>
    <property type="match status" value="1"/>
</dbReference>
<evidence type="ECO:0000256" key="4">
    <source>
        <dbReference type="ARBA" id="ARBA00022741"/>
    </source>
</evidence>
<evidence type="ECO:0000256" key="9">
    <source>
        <dbReference type="PROSITE-ProRule" id="PRU00283"/>
    </source>
</evidence>
<keyword evidence="4 10" id="KW-0547">Nucleotide-binding</keyword>
<dbReference type="SUPFAM" id="SSF52540">
    <property type="entry name" value="P-loop containing nucleoside triphosphate hydrolases"/>
    <property type="match status" value="1"/>
</dbReference>
<evidence type="ECO:0000256" key="10">
    <source>
        <dbReference type="RuleBase" id="RU000394"/>
    </source>
</evidence>
<dbReference type="Pfam" id="PF12423">
    <property type="entry name" value="KIF1B"/>
    <property type="match status" value="1"/>
</dbReference>
<dbReference type="EMBL" id="KZ347363">
    <property type="protein sequence ID" value="PIO67892.1"/>
    <property type="molecule type" value="Genomic_DNA"/>
</dbReference>
<dbReference type="Proteomes" id="UP000230423">
    <property type="component" value="Unassembled WGS sequence"/>
</dbReference>
<dbReference type="Gene3D" id="3.40.850.10">
    <property type="entry name" value="Kinesin motor domain"/>
    <property type="match status" value="1"/>
</dbReference>
<dbReference type="PANTHER" id="PTHR47117">
    <property type="entry name" value="STAR-RELATED LIPID TRANSFER PROTEIN 9"/>
    <property type="match status" value="1"/>
</dbReference>
<dbReference type="SUPFAM" id="SSF49879">
    <property type="entry name" value="SMAD/FHA domain"/>
    <property type="match status" value="1"/>
</dbReference>
<dbReference type="Gene3D" id="6.10.250.2520">
    <property type="match status" value="1"/>
</dbReference>
<dbReference type="SMART" id="SM00240">
    <property type="entry name" value="FHA"/>
    <property type="match status" value="1"/>
</dbReference>
<dbReference type="PRINTS" id="PR00380">
    <property type="entry name" value="KINESINHEAVY"/>
</dbReference>
<dbReference type="InterPro" id="IPR032405">
    <property type="entry name" value="Kinesin_assoc"/>
</dbReference>
<dbReference type="InterPro" id="IPR001752">
    <property type="entry name" value="Kinesin_motor_dom"/>
</dbReference>
<evidence type="ECO:0000256" key="2">
    <source>
        <dbReference type="ARBA" id="ARBA00022490"/>
    </source>
</evidence>
<dbReference type="GO" id="GO:0003777">
    <property type="term" value="F:microtubule motor activity"/>
    <property type="evidence" value="ECO:0007669"/>
    <property type="project" value="InterPro"/>
</dbReference>
<dbReference type="PROSITE" id="PS00411">
    <property type="entry name" value="KINESIN_MOTOR_1"/>
    <property type="match status" value="1"/>
</dbReference>
<evidence type="ECO:0000256" key="8">
    <source>
        <dbReference type="ARBA" id="ARBA00023212"/>
    </source>
</evidence>
<comment type="similarity">
    <text evidence="9 10">Belongs to the TRAFAC class myosin-kinesin ATPase superfamily. Kinesin family.</text>
</comment>
<reference evidence="13 14" key="1">
    <citation type="submission" date="2015-09" db="EMBL/GenBank/DDBJ databases">
        <title>Draft genome of the parasitic nematode Teladorsagia circumcincta isolate WARC Sus (inbred).</title>
        <authorList>
            <person name="Mitreva M."/>
        </authorList>
    </citation>
    <scope>NUCLEOTIDE SEQUENCE [LARGE SCALE GENOMIC DNA]</scope>
    <source>
        <strain evidence="13 14">S</strain>
    </source>
</reference>
<dbReference type="InterPro" id="IPR036961">
    <property type="entry name" value="Kinesin_motor_dom_sf"/>
</dbReference>
<dbReference type="InterPro" id="IPR027417">
    <property type="entry name" value="P-loop_NTPase"/>
</dbReference>
<proteinExistence type="inferred from homology"/>
<dbReference type="AlphaFoldDB" id="A0A2G9UDS7"/>
<evidence type="ECO:0000256" key="1">
    <source>
        <dbReference type="ARBA" id="ARBA00004245"/>
    </source>
</evidence>
<keyword evidence="8" id="KW-0206">Cytoskeleton</keyword>
<evidence type="ECO:0000256" key="6">
    <source>
        <dbReference type="ARBA" id="ARBA00023054"/>
    </source>
</evidence>
<keyword evidence="14" id="KW-1185">Reference proteome</keyword>
<dbReference type="PROSITE" id="PS50067">
    <property type="entry name" value="KINESIN_MOTOR_2"/>
    <property type="match status" value="1"/>
</dbReference>
<evidence type="ECO:0000259" key="12">
    <source>
        <dbReference type="PROSITE" id="PS50067"/>
    </source>
</evidence>
<dbReference type="Gene3D" id="2.60.200.20">
    <property type="match status" value="1"/>
</dbReference>
<keyword evidence="6 11" id="KW-0175">Coiled coil</keyword>
<dbReference type="Pfam" id="PF00225">
    <property type="entry name" value="Kinesin"/>
    <property type="match status" value="1"/>
</dbReference>
<keyword evidence="3 10" id="KW-0493">Microtubule</keyword>
<sequence length="982" mass="112250">MGKPGDENEMGIIPRLCNDLFARVKSCTDTNVQYSVEVSYMEIYCERVKDLLNPNSGGNLRVREHPLLGPYVDDLTKMAVCSYQDICHLMDEGNKARTVAATNMNSTSSRSHAVFTIVLTQKRHCPDANLDTEKVSKISLVDLAGSERATSTGAEGQRLKEGANINKSLTTLGLVISKLAEEAGKKSKRGKGVVPYRDSVLTWLLRENLGGNSKTAMIAALSPADINFDETLSTLRYADRAKQIVCQAVVNEDPNAKLIRELKEEVNKLRAILEEKGIDVAADELKTSQPGRPRQLYSARDHDTIEQLKASEKLIAELHETWEEKLRKTEEIRRQREEELREMGLATTEDGTTLGVFSPKKLPHLVNLNEDPLMSECLLYYLKEGITSVGRPEASKRPDILLSGQAILEHHCDFVNEDGCVSLDPKKDAQCFVNGRPIKGLTILHTGSRVILGNYHVFRYNDPQEARQSRHNLSSLAEQPLDWKYAQQELLEKQGIDLKAEMEKKLLEMESQYRREREELELKMLRQTKEYETRIESLQRQVDLAQSMISSCGSGWEGERFLTSSLMEFAEECKWTTGQEKVARKAAIKWRYHQFTSVRDDLWGNAIFVKEANAISVELKKKVQFQFVLLTDTMYSPLPPDLLPPGEDLTLRPYPKTVVAIQVQDLKNGASHYWSIEKLKQRLESMRDMYEADQLSPSDDPMMEALMGTDPFYDRFPWFRMIGRAFVYLSNLLHNVPLVHKVAIVNERGDVRGYLKVAIEPVNPLEIDTQKKGVRQTAKLHFRKEDFLKTCRNGENEDESQQLTFPPHMKEEEEFCFRVVVLQAIDVSEQYSDVFCQFNFLHRHDEAFSTEPLKNSGRAPLSFSHSQNLHIKMSRTFLHYLHHFPIIFEVSSIRRFSRSSKKNHGKSKSETIPQEEKSLQAFGHFQQKPEGFQFERQLSALGRRMSTKLTFQQPSLVISTPVKSKKANAPIQHKYCIFIVHF</sequence>
<evidence type="ECO:0000256" key="3">
    <source>
        <dbReference type="ARBA" id="ARBA00022701"/>
    </source>
</evidence>
<evidence type="ECO:0000256" key="5">
    <source>
        <dbReference type="ARBA" id="ARBA00022840"/>
    </source>
</evidence>
<dbReference type="SMART" id="SM00129">
    <property type="entry name" value="KISc"/>
    <property type="match status" value="1"/>
</dbReference>
<dbReference type="InterPro" id="IPR008984">
    <property type="entry name" value="SMAD_FHA_dom_sf"/>
</dbReference>
<keyword evidence="7 10" id="KW-0505">Motor protein</keyword>
<evidence type="ECO:0000313" key="13">
    <source>
        <dbReference type="EMBL" id="PIO67892.1"/>
    </source>
</evidence>
<keyword evidence="2" id="KW-0963">Cytoplasm</keyword>
<evidence type="ECO:0000256" key="7">
    <source>
        <dbReference type="ARBA" id="ARBA00023175"/>
    </source>
</evidence>
<dbReference type="GO" id="GO:0008017">
    <property type="term" value="F:microtubule binding"/>
    <property type="evidence" value="ECO:0007669"/>
    <property type="project" value="InterPro"/>
</dbReference>
<dbReference type="FunFam" id="2.60.200.20:FF:000001">
    <property type="entry name" value="Kinesin family member 1B"/>
    <property type="match status" value="1"/>
</dbReference>
<dbReference type="Pfam" id="PF16183">
    <property type="entry name" value="Kinesin_assoc"/>
    <property type="match status" value="2"/>
</dbReference>
<dbReference type="FunFam" id="3.40.850.10:FF:000167">
    <property type="entry name" value="Uncharacterized protein"/>
    <property type="match status" value="1"/>
</dbReference>
<dbReference type="InterPro" id="IPR019821">
    <property type="entry name" value="Kinesin_motor_CS"/>
</dbReference>
<dbReference type="GO" id="GO:0007018">
    <property type="term" value="P:microtubule-based movement"/>
    <property type="evidence" value="ECO:0007669"/>
    <property type="project" value="InterPro"/>
</dbReference>
<evidence type="ECO:0000313" key="14">
    <source>
        <dbReference type="Proteomes" id="UP000230423"/>
    </source>
</evidence>
<name>A0A2G9UDS7_TELCI</name>
<dbReference type="GO" id="GO:0005874">
    <property type="term" value="C:microtubule"/>
    <property type="evidence" value="ECO:0007669"/>
    <property type="project" value="UniProtKB-KW"/>
</dbReference>
<accession>A0A2G9UDS7</accession>
<dbReference type="InterPro" id="IPR022140">
    <property type="entry name" value="Kinesin-like_KIF1-typ"/>
</dbReference>
<protein>
    <recommendedName>
        <fullName evidence="10">Kinesin-like protein</fullName>
    </recommendedName>
</protein>
<keyword evidence="5 10" id="KW-0067">ATP-binding</keyword>
<dbReference type="GO" id="GO:0005524">
    <property type="term" value="F:ATP binding"/>
    <property type="evidence" value="ECO:0007669"/>
    <property type="project" value="UniProtKB-KW"/>
</dbReference>
<comment type="caution">
    <text evidence="9">Lacks conserved residue(s) required for the propagation of feature annotation.</text>
</comment>
<dbReference type="OrthoDB" id="3176171at2759"/>
<feature type="coiled-coil region" evidence="11">
    <location>
        <begin position="499"/>
        <end position="548"/>
    </location>
</feature>
<gene>
    <name evidence="13" type="ORF">TELCIR_10344</name>
</gene>
<dbReference type="CDD" id="cd22705">
    <property type="entry name" value="FHA_KIF1"/>
    <property type="match status" value="1"/>
</dbReference>
<feature type="domain" description="Kinesin motor" evidence="12">
    <location>
        <begin position="1"/>
        <end position="244"/>
    </location>
</feature>